<reference evidence="3 4" key="1">
    <citation type="submission" date="2018-05" db="EMBL/GenBank/DDBJ databases">
        <title>Genomic Encyclopedia of Type Strains, Phase IV (KMG-IV): sequencing the most valuable type-strain genomes for metagenomic binning, comparative biology and taxonomic classification.</title>
        <authorList>
            <person name="Goeker M."/>
        </authorList>
    </citation>
    <scope>NUCLEOTIDE SEQUENCE [LARGE SCALE GENOMIC DNA]</scope>
    <source>
        <strain evidence="3 4">DSM 24906</strain>
    </source>
</reference>
<dbReference type="Pfam" id="PF00496">
    <property type="entry name" value="SBP_bac_5"/>
    <property type="match status" value="1"/>
</dbReference>
<comment type="caution">
    <text evidence="3">The sequence shown here is derived from an EMBL/GenBank/DDBJ whole genome shotgun (WGS) entry which is preliminary data.</text>
</comment>
<organism evidence="3 4">
    <name type="scientific">Oceanotoga teriensis</name>
    <dbReference type="NCBI Taxonomy" id="515440"/>
    <lineage>
        <taxon>Bacteria</taxon>
        <taxon>Thermotogati</taxon>
        <taxon>Thermotogota</taxon>
        <taxon>Thermotogae</taxon>
        <taxon>Petrotogales</taxon>
        <taxon>Petrotogaceae</taxon>
        <taxon>Oceanotoga</taxon>
    </lineage>
</organism>
<sequence>MKKFVLLLTLLLISLFAFSNTLSMISSVSGSFQKNFNPYFNSGTTYTSKGFIYETLFYINGYTGETSPWLAKEYKWADDLMSMTVDLRNDVYWHDGEKFNSDDVINTFEMIKDFPALDTGSVWKNGLEKVEKVDDYKIKFILNKINTLATQDLFSVYIVPKHIWGDLEDPSKYADENPIGTGAFKLDQFTSQVFTLIKNDKYWQEEKVHVDKIRIPAFTGNDTAQLALMNGEIDWGTINFPNMEKIFVGRDKKHNHYWLPGGNPVAVYFNLSQEPFSNKEFRRAIAHAMDTDQIILMAMTNYASKANPVGIKEGFSNLIDDSQKNNWFKKDIDKAKNILKNLGYKEGRDGIFQDQNGKKLSFELMVPAGWTDWIAVTQLVSSQAKKIGVDLIVSQVDFGSYMQKIKAKDYQMAVSWSTYGESPYNFYENFMHSKNAYSGSNRSGWTDEKTDELIDVFRSTSDENKRKDAMFELQEILLENIPAVLLFYNPVWFEYSTKNFTGWPSEENNYTSPRITGMDKMAIILNLKPVK</sequence>
<evidence type="ECO:0000256" key="1">
    <source>
        <dbReference type="SAM" id="SignalP"/>
    </source>
</evidence>
<dbReference type="AlphaFoldDB" id="A0AA45C6J4"/>
<dbReference type="PIRSF" id="PIRSF002741">
    <property type="entry name" value="MppA"/>
    <property type="match status" value="1"/>
</dbReference>
<keyword evidence="1" id="KW-0732">Signal</keyword>
<feature type="chain" id="PRO_5041272932" evidence="1">
    <location>
        <begin position="20"/>
        <end position="531"/>
    </location>
</feature>
<dbReference type="InterPro" id="IPR000914">
    <property type="entry name" value="SBP_5_dom"/>
</dbReference>
<dbReference type="Gene3D" id="3.10.105.10">
    <property type="entry name" value="Dipeptide-binding Protein, Domain 3"/>
    <property type="match status" value="1"/>
</dbReference>
<evidence type="ECO:0000313" key="3">
    <source>
        <dbReference type="EMBL" id="PWJ92051.1"/>
    </source>
</evidence>
<dbReference type="PANTHER" id="PTHR30290:SF82">
    <property type="entry name" value="ABC-TYPE DIPEPTIDE_OLIGOPEPTIDE TRANSPORT SYSTEM, PERIPLASMIC COMPONENT"/>
    <property type="match status" value="1"/>
</dbReference>
<dbReference type="Gene3D" id="3.90.76.10">
    <property type="entry name" value="Dipeptide-binding Protein, Domain 1"/>
    <property type="match status" value="1"/>
</dbReference>
<feature type="signal peptide" evidence="1">
    <location>
        <begin position="1"/>
        <end position="19"/>
    </location>
</feature>
<dbReference type="GO" id="GO:0015833">
    <property type="term" value="P:peptide transport"/>
    <property type="evidence" value="ECO:0007669"/>
    <property type="project" value="TreeGrafter"/>
</dbReference>
<dbReference type="Gene3D" id="3.40.190.10">
    <property type="entry name" value="Periplasmic binding protein-like II"/>
    <property type="match status" value="1"/>
</dbReference>
<keyword evidence="4" id="KW-1185">Reference proteome</keyword>
<dbReference type="InterPro" id="IPR039424">
    <property type="entry name" value="SBP_5"/>
</dbReference>
<evidence type="ECO:0000259" key="2">
    <source>
        <dbReference type="Pfam" id="PF00496"/>
    </source>
</evidence>
<dbReference type="GO" id="GO:1904680">
    <property type="term" value="F:peptide transmembrane transporter activity"/>
    <property type="evidence" value="ECO:0007669"/>
    <property type="project" value="TreeGrafter"/>
</dbReference>
<dbReference type="RefSeq" id="WP_109604972.1">
    <property type="nucleotide sequence ID" value="NZ_JAMHJO010000002.1"/>
</dbReference>
<accession>A0AA45C6J4</accession>
<proteinExistence type="predicted"/>
<feature type="domain" description="Solute-binding protein family 5" evidence="2">
    <location>
        <begin position="66"/>
        <end position="437"/>
    </location>
</feature>
<evidence type="ECO:0000313" key="4">
    <source>
        <dbReference type="Proteomes" id="UP000245921"/>
    </source>
</evidence>
<name>A0AA45C6J4_9BACT</name>
<dbReference type="CDD" id="cd08509">
    <property type="entry name" value="PBP2_TmCBP_oligosaccharides_like"/>
    <property type="match status" value="1"/>
</dbReference>
<dbReference type="GO" id="GO:0043190">
    <property type="term" value="C:ATP-binding cassette (ABC) transporter complex"/>
    <property type="evidence" value="ECO:0007669"/>
    <property type="project" value="InterPro"/>
</dbReference>
<dbReference type="EMBL" id="QGGI01000010">
    <property type="protein sequence ID" value="PWJ92051.1"/>
    <property type="molecule type" value="Genomic_DNA"/>
</dbReference>
<gene>
    <name evidence="3" type="ORF">C7380_11044</name>
</gene>
<dbReference type="PANTHER" id="PTHR30290">
    <property type="entry name" value="PERIPLASMIC BINDING COMPONENT OF ABC TRANSPORTER"/>
    <property type="match status" value="1"/>
</dbReference>
<dbReference type="GO" id="GO:0042597">
    <property type="term" value="C:periplasmic space"/>
    <property type="evidence" value="ECO:0007669"/>
    <property type="project" value="UniProtKB-ARBA"/>
</dbReference>
<dbReference type="SUPFAM" id="SSF53850">
    <property type="entry name" value="Periplasmic binding protein-like II"/>
    <property type="match status" value="1"/>
</dbReference>
<dbReference type="Proteomes" id="UP000245921">
    <property type="component" value="Unassembled WGS sequence"/>
</dbReference>
<protein>
    <submittedName>
        <fullName evidence="3">Peptide/nickel transport system substrate-binding protein</fullName>
    </submittedName>
</protein>
<dbReference type="InterPro" id="IPR030678">
    <property type="entry name" value="Peptide/Ni-bd"/>
</dbReference>